<dbReference type="AlphaFoldDB" id="A0AAV2KIL2"/>
<proteinExistence type="predicted"/>
<sequence>MYVSKVGDNTEALKAIWKAHPRWICRSTHHDDANTRLHSSAAASVRPLTPRVTILLVSALSAKRRLTQYPSHPHVTAVSVRDSPSARRGPHVNRGQRTRHTQSKQATKGLRYARDGR</sequence>
<evidence type="ECO:0000313" key="3">
    <source>
        <dbReference type="Proteomes" id="UP001497482"/>
    </source>
</evidence>
<organism evidence="2 3">
    <name type="scientific">Knipowitschia caucasica</name>
    <name type="common">Caucasian dwarf goby</name>
    <name type="synonym">Pomatoschistus caucasicus</name>
    <dbReference type="NCBI Taxonomy" id="637954"/>
    <lineage>
        <taxon>Eukaryota</taxon>
        <taxon>Metazoa</taxon>
        <taxon>Chordata</taxon>
        <taxon>Craniata</taxon>
        <taxon>Vertebrata</taxon>
        <taxon>Euteleostomi</taxon>
        <taxon>Actinopterygii</taxon>
        <taxon>Neopterygii</taxon>
        <taxon>Teleostei</taxon>
        <taxon>Neoteleostei</taxon>
        <taxon>Acanthomorphata</taxon>
        <taxon>Gobiaria</taxon>
        <taxon>Gobiiformes</taxon>
        <taxon>Gobioidei</taxon>
        <taxon>Gobiidae</taxon>
        <taxon>Gobiinae</taxon>
        <taxon>Knipowitschia</taxon>
    </lineage>
</organism>
<evidence type="ECO:0000256" key="1">
    <source>
        <dbReference type="SAM" id="MobiDB-lite"/>
    </source>
</evidence>
<protein>
    <submittedName>
        <fullName evidence="2">Uncharacterized protein</fullName>
    </submittedName>
</protein>
<dbReference type="EMBL" id="OZ035840">
    <property type="protein sequence ID" value="CAL1587809.1"/>
    <property type="molecule type" value="Genomic_DNA"/>
</dbReference>
<dbReference type="Proteomes" id="UP001497482">
    <property type="component" value="Chromosome 18"/>
</dbReference>
<feature type="region of interest" description="Disordered" evidence="1">
    <location>
        <begin position="72"/>
        <end position="117"/>
    </location>
</feature>
<gene>
    <name evidence="2" type="ORF">KC01_LOCUS17729</name>
</gene>
<name>A0AAV2KIL2_KNICA</name>
<feature type="compositionally biased region" description="Basic residues" evidence="1">
    <location>
        <begin position="88"/>
        <end position="102"/>
    </location>
</feature>
<reference evidence="2 3" key="1">
    <citation type="submission" date="2024-04" db="EMBL/GenBank/DDBJ databases">
        <authorList>
            <person name="Waldvogel A.-M."/>
            <person name="Schoenle A."/>
        </authorList>
    </citation>
    <scope>NUCLEOTIDE SEQUENCE [LARGE SCALE GENOMIC DNA]</scope>
</reference>
<accession>A0AAV2KIL2</accession>
<keyword evidence="3" id="KW-1185">Reference proteome</keyword>
<evidence type="ECO:0000313" key="2">
    <source>
        <dbReference type="EMBL" id="CAL1587809.1"/>
    </source>
</evidence>